<evidence type="ECO:0000313" key="6">
    <source>
        <dbReference type="Proteomes" id="UP000001091"/>
    </source>
</evidence>
<dbReference type="PROSITE" id="PS51032">
    <property type="entry name" value="AP2_ERF"/>
    <property type="match status" value="1"/>
</dbReference>
<name>D9ICI4_BPRB1</name>
<dbReference type="Gene3D" id="3.90.75.20">
    <property type="match status" value="1"/>
</dbReference>
<dbReference type="Proteomes" id="UP000001091">
    <property type="component" value="Segment"/>
</dbReference>
<keyword evidence="3" id="KW-0804">Transcription</keyword>
<protein>
    <submittedName>
        <fullName evidence="5">Putative homing endonuclease RB16 5</fullName>
    </submittedName>
</protein>
<dbReference type="GO" id="GO:0004519">
    <property type="term" value="F:endonuclease activity"/>
    <property type="evidence" value="ECO:0007669"/>
    <property type="project" value="UniProtKB-KW"/>
</dbReference>
<dbReference type="SUPFAM" id="SSF54171">
    <property type="entry name" value="DNA-binding domain"/>
    <property type="match status" value="1"/>
</dbReference>
<keyword evidence="6" id="KW-1185">Reference proteome</keyword>
<dbReference type="InterPro" id="IPR001471">
    <property type="entry name" value="AP2/ERF_dom"/>
</dbReference>
<organismHost>
    <name type="scientific">Escherichia coli</name>
    <dbReference type="NCBI Taxonomy" id="562"/>
</organismHost>
<accession>D9ICI4</accession>
<dbReference type="GO" id="GO:0003677">
    <property type="term" value="F:DNA binding"/>
    <property type="evidence" value="ECO:0007669"/>
    <property type="project" value="UniProtKB-KW"/>
</dbReference>
<sequence length="177" mass="20173">MKCHGRWKRTLEDERSEIDSLLEILRVDVDTGLCYWKVHRGSRATVGSIAGSTNSFGYTAIGYNGKSYYVHRIVFYVANGYLPAIVDHKRGVGNGNGKDNLQEVTQQQNTMKAKTPKTNKSGYKGVYFDNARDKWIAKIKHNRKDMFLGRFATPEEASVVYEAKAKELFGEFYENRS</sequence>
<evidence type="ECO:0000259" key="4">
    <source>
        <dbReference type="PROSITE" id="PS51032"/>
    </source>
</evidence>
<dbReference type="Pfam" id="PF13392">
    <property type="entry name" value="HNH_3"/>
    <property type="match status" value="1"/>
</dbReference>
<feature type="domain" description="AP2/ERF" evidence="4">
    <location>
        <begin position="122"/>
        <end position="177"/>
    </location>
</feature>
<keyword evidence="5" id="KW-0378">Hydrolase</keyword>
<evidence type="ECO:0000256" key="3">
    <source>
        <dbReference type="ARBA" id="ARBA00023163"/>
    </source>
</evidence>
<reference evidence="5 6" key="1">
    <citation type="journal article" date="2010" name="Virol. J.">
        <title>Genomes of the T4-related bacteriophages as windows on microbial genome evolution.</title>
        <authorList>
            <person name="Petrov V.M."/>
            <person name="Ratnayaka S."/>
            <person name="Nolan J.M."/>
            <person name="Miller E.S."/>
            <person name="Karam J.D."/>
        </authorList>
    </citation>
    <scope>NUCLEOTIDE SEQUENCE [LARGE SCALE GENOMIC DNA]</scope>
</reference>
<dbReference type="EMBL" id="HM134276">
    <property type="protein sequence ID" value="ADJ55427.1"/>
    <property type="molecule type" value="Genomic_DNA"/>
</dbReference>
<dbReference type="InterPro" id="IPR003615">
    <property type="entry name" value="HNH_nuc"/>
</dbReference>
<keyword evidence="5" id="KW-0255">Endonuclease</keyword>
<keyword evidence="5" id="KW-0540">Nuclease</keyword>
<dbReference type="GeneID" id="9712864"/>
<dbReference type="SUPFAM" id="SSF54060">
    <property type="entry name" value="His-Me finger endonucleases"/>
    <property type="match status" value="1"/>
</dbReference>
<evidence type="ECO:0000313" key="5">
    <source>
        <dbReference type="EMBL" id="ADJ55427.1"/>
    </source>
</evidence>
<evidence type="ECO:0000256" key="1">
    <source>
        <dbReference type="ARBA" id="ARBA00023015"/>
    </source>
</evidence>
<dbReference type="InterPro" id="IPR036955">
    <property type="entry name" value="AP2/ERF_dom_sf"/>
</dbReference>
<keyword evidence="1" id="KW-0805">Transcription regulation</keyword>
<dbReference type="Gene3D" id="3.30.730.10">
    <property type="entry name" value="AP2/ERF domain"/>
    <property type="match status" value="1"/>
</dbReference>
<dbReference type="KEGG" id="vg:9712864"/>
<evidence type="ECO:0000256" key="2">
    <source>
        <dbReference type="ARBA" id="ARBA00023125"/>
    </source>
</evidence>
<keyword evidence="2" id="KW-0238">DNA-binding</keyword>
<dbReference type="GO" id="GO:0003700">
    <property type="term" value="F:DNA-binding transcription factor activity"/>
    <property type="evidence" value="ECO:0007669"/>
    <property type="project" value="InterPro"/>
</dbReference>
<dbReference type="RefSeq" id="YP_003858423.1">
    <property type="nucleotide sequence ID" value="NC_014467.1"/>
</dbReference>
<organism evidence="5 6">
    <name type="scientific">Escherichia phage RB16</name>
    <dbReference type="NCBI Taxonomy" id="2681599"/>
    <lineage>
        <taxon>Viruses</taxon>
        <taxon>Duplodnaviria</taxon>
        <taxon>Heunggongvirae</taxon>
        <taxon>Uroviricota</taxon>
        <taxon>Caudoviricetes</taxon>
        <taxon>Pantevenvirales</taxon>
        <taxon>Straboviridae</taxon>
        <taxon>Pseudotevenvirus</taxon>
        <taxon>Pseudotevenvirus RB16</taxon>
    </lineage>
</organism>
<dbReference type="InterPro" id="IPR016177">
    <property type="entry name" value="DNA-bd_dom_sf"/>
</dbReference>
<gene>
    <name evidence="5" type="ORF">RB16p123</name>
</gene>
<dbReference type="InterPro" id="IPR044925">
    <property type="entry name" value="His-Me_finger_sf"/>
</dbReference>
<proteinExistence type="predicted"/>